<keyword evidence="8" id="KW-0479">Metal-binding</keyword>
<dbReference type="HAMAP" id="MF_01207">
    <property type="entry name" value="MsrQ"/>
    <property type="match status" value="1"/>
</dbReference>
<feature type="transmembrane region" description="Helical" evidence="8">
    <location>
        <begin position="81"/>
        <end position="99"/>
    </location>
</feature>
<comment type="cofactor">
    <cofactor evidence="8">
        <name>FMN</name>
        <dbReference type="ChEBI" id="CHEBI:58210"/>
    </cofactor>
    <text evidence="8">Binds 1 FMN per subunit.</text>
</comment>
<keyword evidence="3 8" id="KW-0349">Heme</keyword>
<feature type="transmembrane region" description="Helical" evidence="8">
    <location>
        <begin position="51"/>
        <end position="69"/>
    </location>
</feature>
<name>A0ABU9HAE5_9GAMM</name>
<comment type="subcellular location">
    <subcellularLocation>
        <location evidence="8">Cell membrane</location>
        <topology evidence="8">Multi-pass membrane protein</topology>
    </subcellularLocation>
    <subcellularLocation>
        <location evidence="1">Membrane</location>
        <topology evidence="1">Multi-pass membrane protein</topology>
    </subcellularLocation>
</comment>
<dbReference type="EMBL" id="JBAKBA010000012">
    <property type="protein sequence ID" value="MEL0658849.1"/>
    <property type="molecule type" value="Genomic_DNA"/>
</dbReference>
<dbReference type="InterPro" id="IPR013130">
    <property type="entry name" value="Fe3_Rdtase_TM_dom"/>
</dbReference>
<evidence type="ECO:0000256" key="4">
    <source>
        <dbReference type="ARBA" id="ARBA00022692"/>
    </source>
</evidence>
<dbReference type="Proteomes" id="UP001366060">
    <property type="component" value="Unassembled WGS sequence"/>
</dbReference>
<feature type="transmembrane region" description="Helical" evidence="8">
    <location>
        <begin position="173"/>
        <end position="189"/>
    </location>
</feature>
<accession>A0ABU9HAE5</accession>
<keyword evidence="8" id="KW-1003">Cell membrane</keyword>
<dbReference type="InterPro" id="IPR022837">
    <property type="entry name" value="MsrQ-like"/>
</dbReference>
<keyword evidence="7 8" id="KW-0472">Membrane</keyword>
<gene>
    <name evidence="8" type="primary">msrQ</name>
    <name evidence="10" type="ORF">V6255_06800</name>
</gene>
<evidence type="ECO:0000259" key="9">
    <source>
        <dbReference type="Pfam" id="PF01794"/>
    </source>
</evidence>
<evidence type="ECO:0000256" key="5">
    <source>
        <dbReference type="ARBA" id="ARBA00022989"/>
    </source>
</evidence>
<dbReference type="RefSeq" id="WP_341627476.1">
    <property type="nucleotide sequence ID" value="NZ_JBAKBA010000012.1"/>
</dbReference>
<keyword evidence="8" id="KW-0285">Flavoprotein</keyword>
<dbReference type="PANTHER" id="PTHR36964:SF1">
    <property type="entry name" value="PROTEIN-METHIONINE-SULFOXIDE REDUCTASE HEME-BINDING SUBUNIT MSRQ"/>
    <property type="match status" value="1"/>
</dbReference>
<evidence type="ECO:0000256" key="7">
    <source>
        <dbReference type="ARBA" id="ARBA00023136"/>
    </source>
</evidence>
<organism evidence="10 11">
    <name type="scientific">Psychromonas arctica</name>
    <dbReference type="NCBI Taxonomy" id="168275"/>
    <lineage>
        <taxon>Bacteria</taxon>
        <taxon>Pseudomonadati</taxon>
        <taxon>Pseudomonadota</taxon>
        <taxon>Gammaproteobacteria</taxon>
        <taxon>Alteromonadales</taxon>
        <taxon>Psychromonadaceae</taxon>
        <taxon>Psychromonas</taxon>
    </lineage>
</organism>
<evidence type="ECO:0000313" key="10">
    <source>
        <dbReference type="EMBL" id="MEL0658849.1"/>
    </source>
</evidence>
<comment type="subunit">
    <text evidence="8">Heterodimer of a catalytic subunit (MsrP) and a heme-binding subunit (MsrQ).</text>
</comment>
<evidence type="ECO:0000256" key="3">
    <source>
        <dbReference type="ARBA" id="ARBA00022617"/>
    </source>
</evidence>
<keyword evidence="2 8" id="KW-0813">Transport</keyword>
<evidence type="ECO:0000256" key="6">
    <source>
        <dbReference type="ARBA" id="ARBA00023004"/>
    </source>
</evidence>
<keyword evidence="11" id="KW-1185">Reference proteome</keyword>
<protein>
    <recommendedName>
        <fullName evidence="8">Protein-methionine-sulfoxide reductase heme-binding subunit MsrQ</fullName>
    </recommendedName>
    <alternativeName>
        <fullName evidence="8">Flavocytochrome MsrQ</fullName>
    </alternativeName>
</protein>
<comment type="caution">
    <text evidence="10">The sequence shown here is derived from an EMBL/GenBank/DDBJ whole genome shotgun (WGS) entry which is preliminary data.</text>
</comment>
<evidence type="ECO:0000313" key="11">
    <source>
        <dbReference type="Proteomes" id="UP001366060"/>
    </source>
</evidence>
<feature type="transmembrane region" description="Helical" evidence="8">
    <location>
        <begin position="12"/>
        <end position="31"/>
    </location>
</feature>
<dbReference type="Pfam" id="PF01794">
    <property type="entry name" value="Ferric_reduct"/>
    <property type="match status" value="1"/>
</dbReference>
<feature type="transmembrane region" description="Helical" evidence="8">
    <location>
        <begin position="150"/>
        <end position="167"/>
    </location>
</feature>
<feature type="transmembrane region" description="Helical" evidence="8">
    <location>
        <begin position="119"/>
        <end position="138"/>
    </location>
</feature>
<sequence>MTKLPPATITFIKLIIHFISICTLTYLYFLIDSNRLGADPVKEMIHFLGKTGLNFLVITLAITPLSKRLKQPLLGCLKRVLGLYSFAWISLHLTAFLWLELDWQVKFLFDEVIKRPYLTLGMIAWIILLMLSITSLNAIKKRMKKSWCTLHRWVYAALVLGAIHYYWSVKSGVIEPTIYLVICIVLLNERRHYFKSLLKPFFKSRKKIST</sequence>
<feature type="domain" description="Ferric oxidoreductase" evidence="9">
    <location>
        <begin position="56"/>
        <end position="161"/>
    </location>
</feature>
<evidence type="ECO:0000256" key="2">
    <source>
        <dbReference type="ARBA" id="ARBA00022448"/>
    </source>
</evidence>
<proteinExistence type="inferred from homology"/>
<evidence type="ECO:0000256" key="8">
    <source>
        <dbReference type="HAMAP-Rule" id="MF_01207"/>
    </source>
</evidence>
<keyword evidence="6 8" id="KW-0408">Iron</keyword>
<evidence type="ECO:0000256" key="1">
    <source>
        <dbReference type="ARBA" id="ARBA00004141"/>
    </source>
</evidence>
<keyword evidence="4 8" id="KW-0812">Transmembrane</keyword>
<dbReference type="PANTHER" id="PTHR36964">
    <property type="entry name" value="PROTEIN-METHIONINE-SULFOXIDE REDUCTASE HEME-BINDING SUBUNIT MSRQ"/>
    <property type="match status" value="1"/>
</dbReference>
<comment type="cofactor">
    <cofactor evidence="8">
        <name>heme b</name>
        <dbReference type="ChEBI" id="CHEBI:60344"/>
    </cofactor>
    <text evidence="8">Binds 1 heme b (iron(II)-protoporphyrin IX) group per subunit.</text>
</comment>
<keyword evidence="5 8" id="KW-1133">Transmembrane helix</keyword>
<keyword evidence="8" id="KW-0249">Electron transport</keyword>
<keyword evidence="8" id="KW-0288">FMN</keyword>
<reference evidence="10 11" key="1">
    <citation type="submission" date="2024-02" db="EMBL/GenBank/DDBJ databases">
        <title>Bacteria isolated from the canopy kelp, Nereocystis luetkeana.</title>
        <authorList>
            <person name="Pfister C.A."/>
            <person name="Younker I.T."/>
            <person name="Light S.H."/>
        </authorList>
    </citation>
    <scope>NUCLEOTIDE SEQUENCE [LARGE SCALE GENOMIC DNA]</scope>
    <source>
        <strain evidence="10 11">TI.2.07</strain>
    </source>
</reference>
<comment type="similarity">
    <text evidence="8">Belongs to the MsrQ family.</text>
</comment>
<comment type="function">
    <text evidence="8">Part of the MsrPQ system that repairs oxidized periplasmic proteins containing methionine sulfoxide residues (Met-O), using respiratory chain electrons. Thus protects these proteins from oxidative-stress damage caused by reactive species of oxygen and chlorine generated by the host defense mechanisms. MsrPQ is essential for the maintenance of envelope integrity under bleach stress, rescuing a wide series of structurally unrelated periplasmic proteins from methionine oxidation. MsrQ provides electrons for reduction to the reductase catalytic subunit MsrP, using the quinone pool of the respiratory chain.</text>
</comment>